<evidence type="ECO:0000256" key="1">
    <source>
        <dbReference type="ARBA" id="ARBA00001933"/>
    </source>
</evidence>
<dbReference type="RefSeq" id="WP_106454757.1">
    <property type="nucleotide sequence ID" value="NZ_PXYH01000034.1"/>
</dbReference>
<comment type="cofactor">
    <cofactor evidence="1">
        <name>pyridoxal 5'-phosphate</name>
        <dbReference type="ChEBI" id="CHEBI:597326"/>
    </cofactor>
</comment>
<dbReference type="GO" id="GO:0004794">
    <property type="term" value="F:threonine deaminase activity"/>
    <property type="evidence" value="ECO:0007669"/>
    <property type="project" value="TreeGrafter"/>
</dbReference>
<keyword evidence="4" id="KW-0456">Lyase</keyword>
<dbReference type="GO" id="GO:0006567">
    <property type="term" value="P:L-threonine catabolic process"/>
    <property type="evidence" value="ECO:0007669"/>
    <property type="project" value="TreeGrafter"/>
</dbReference>
<dbReference type="OrthoDB" id="9811476at2"/>
<dbReference type="PANTHER" id="PTHR48078">
    <property type="entry name" value="THREONINE DEHYDRATASE, MITOCHONDRIAL-RELATED"/>
    <property type="match status" value="1"/>
</dbReference>
<evidence type="ECO:0000256" key="2">
    <source>
        <dbReference type="ARBA" id="ARBA00010869"/>
    </source>
</evidence>
<dbReference type="AlphaFoldDB" id="A0A2P7QFK4"/>
<accession>A0A2P7QFK4</accession>
<gene>
    <name evidence="6" type="ORF">C7I36_16415</name>
</gene>
<dbReference type="Gene3D" id="3.40.50.1100">
    <property type="match status" value="2"/>
</dbReference>
<proteinExistence type="inferred from homology"/>
<reference evidence="6 7" key="1">
    <citation type="submission" date="2018-03" db="EMBL/GenBank/DDBJ databases">
        <title>The draft genome of Zobellella taiwanensis JCM 13381.</title>
        <authorList>
            <person name="Liu L."/>
            <person name="Li L."/>
            <person name="Wang T."/>
            <person name="Zhang X."/>
            <person name="Liang L."/>
        </authorList>
    </citation>
    <scope>NUCLEOTIDE SEQUENCE [LARGE SCALE GENOMIC DNA]</scope>
    <source>
        <strain evidence="6 7">JCM 13381</strain>
    </source>
</reference>
<dbReference type="Pfam" id="PF00291">
    <property type="entry name" value="PALP"/>
    <property type="match status" value="1"/>
</dbReference>
<name>A0A2P7QFK4_9GAMM</name>
<sequence length="330" mass="35298">MPATDVLPDLSRIYRARQALQGQVARTPLIRSETLSRRFACEAWLKLETLQPIGAFKLRGATFAMSRLGPEQRQAGVVTCSTGNHGRAIAYAGQRLGIHTLICMSRLVPANKVEAIRALGAEVRIIGNSQDEAEVEALRLVEEQGMVYLPPFDHPDIITGQGTIGLEILEDLPTVDTVFAGLSGGGLVGGIGIAIKGIKPRVELVGVTMDRGAAMVASLEAGQPVQVTEYESFADSLGGGIGLHNRYSFEAVRRHMDRAYLVSEAAIASAMVHFVEHEKMLVEGAAVVGVAAIEQHSLDVRGKQVVFVVSGHNVALDTFDRARALAAASR</sequence>
<dbReference type="CDD" id="cd01562">
    <property type="entry name" value="Thr-dehyd"/>
    <property type="match status" value="1"/>
</dbReference>
<dbReference type="NCBIfam" id="NF005680">
    <property type="entry name" value="PRK07476.1"/>
    <property type="match status" value="1"/>
</dbReference>
<dbReference type="GO" id="GO:0003941">
    <property type="term" value="F:L-serine ammonia-lyase activity"/>
    <property type="evidence" value="ECO:0007669"/>
    <property type="project" value="TreeGrafter"/>
</dbReference>
<protein>
    <submittedName>
        <fullName evidence="6">Hydroxyectoine utilization dehydratase EutB</fullName>
    </submittedName>
</protein>
<comment type="caution">
    <text evidence="6">The sequence shown here is derived from an EMBL/GenBank/DDBJ whole genome shotgun (WGS) entry which is preliminary data.</text>
</comment>
<evidence type="ECO:0000256" key="3">
    <source>
        <dbReference type="ARBA" id="ARBA00022898"/>
    </source>
</evidence>
<organism evidence="6 7">
    <name type="scientific">Zobellella taiwanensis</name>
    <dbReference type="NCBI Taxonomy" id="347535"/>
    <lineage>
        <taxon>Bacteria</taxon>
        <taxon>Pseudomonadati</taxon>
        <taxon>Pseudomonadota</taxon>
        <taxon>Gammaproteobacteria</taxon>
        <taxon>Aeromonadales</taxon>
        <taxon>Aeromonadaceae</taxon>
        <taxon>Zobellella</taxon>
    </lineage>
</organism>
<keyword evidence="3" id="KW-0663">Pyridoxal phosphate</keyword>
<dbReference type="GO" id="GO:0006565">
    <property type="term" value="P:L-serine catabolic process"/>
    <property type="evidence" value="ECO:0007669"/>
    <property type="project" value="TreeGrafter"/>
</dbReference>
<dbReference type="InterPro" id="IPR001926">
    <property type="entry name" value="TrpB-like_PALP"/>
</dbReference>
<comment type="similarity">
    <text evidence="2">Belongs to the serine/threonine dehydratase family.</text>
</comment>
<evidence type="ECO:0000313" key="6">
    <source>
        <dbReference type="EMBL" id="PSJ36762.1"/>
    </source>
</evidence>
<dbReference type="EMBL" id="PXYH01000034">
    <property type="protein sequence ID" value="PSJ36762.1"/>
    <property type="molecule type" value="Genomic_DNA"/>
</dbReference>
<evidence type="ECO:0000259" key="5">
    <source>
        <dbReference type="Pfam" id="PF00291"/>
    </source>
</evidence>
<keyword evidence="7" id="KW-1185">Reference proteome</keyword>
<evidence type="ECO:0000256" key="4">
    <source>
        <dbReference type="ARBA" id="ARBA00023239"/>
    </source>
</evidence>
<dbReference type="Proteomes" id="UP000242181">
    <property type="component" value="Unassembled WGS sequence"/>
</dbReference>
<dbReference type="InterPro" id="IPR050147">
    <property type="entry name" value="Ser/Thr_Dehydratase"/>
</dbReference>
<dbReference type="FunFam" id="3.40.50.1100:FF:000005">
    <property type="entry name" value="Threonine dehydratase catabolic"/>
    <property type="match status" value="1"/>
</dbReference>
<feature type="domain" description="Tryptophan synthase beta chain-like PALP" evidence="5">
    <location>
        <begin position="22"/>
        <end position="311"/>
    </location>
</feature>
<dbReference type="PANTHER" id="PTHR48078:SF6">
    <property type="entry name" value="L-THREONINE DEHYDRATASE CATABOLIC TDCB"/>
    <property type="match status" value="1"/>
</dbReference>
<evidence type="ECO:0000313" key="7">
    <source>
        <dbReference type="Proteomes" id="UP000242181"/>
    </source>
</evidence>
<dbReference type="GO" id="GO:0009097">
    <property type="term" value="P:isoleucine biosynthetic process"/>
    <property type="evidence" value="ECO:0007669"/>
    <property type="project" value="TreeGrafter"/>
</dbReference>
<dbReference type="SUPFAM" id="SSF53686">
    <property type="entry name" value="Tryptophan synthase beta subunit-like PLP-dependent enzymes"/>
    <property type="match status" value="1"/>
</dbReference>
<dbReference type="InterPro" id="IPR036052">
    <property type="entry name" value="TrpB-like_PALP_sf"/>
</dbReference>